<dbReference type="InterPro" id="IPR011990">
    <property type="entry name" value="TPR-like_helical_dom_sf"/>
</dbReference>
<name>A0ABQ2GC17_9ACTN</name>
<keyword evidence="3" id="KW-1185">Reference proteome</keyword>
<feature type="compositionally biased region" description="Acidic residues" evidence="1">
    <location>
        <begin position="208"/>
        <end position="218"/>
    </location>
</feature>
<evidence type="ECO:0008006" key="4">
    <source>
        <dbReference type="Google" id="ProtNLM"/>
    </source>
</evidence>
<dbReference type="Proteomes" id="UP000648663">
    <property type="component" value="Unassembled WGS sequence"/>
</dbReference>
<feature type="region of interest" description="Disordered" evidence="1">
    <location>
        <begin position="177"/>
        <end position="218"/>
    </location>
</feature>
<dbReference type="EMBL" id="BMMI01000015">
    <property type="protein sequence ID" value="GGL84939.1"/>
    <property type="molecule type" value="Genomic_DNA"/>
</dbReference>
<protein>
    <recommendedName>
        <fullName evidence="4">Tetratricopeptide repeat protein</fullName>
    </recommendedName>
</protein>
<gene>
    <name evidence="2" type="ORF">GCM10011589_46750</name>
</gene>
<organism evidence="2 3">
    <name type="scientific">Modestobacter marinus</name>
    <dbReference type="NCBI Taxonomy" id="477641"/>
    <lineage>
        <taxon>Bacteria</taxon>
        <taxon>Bacillati</taxon>
        <taxon>Actinomycetota</taxon>
        <taxon>Actinomycetes</taxon>
        <taxon>Geodermatophilales</taxon>
        <taxon>Geodermatophilaceae</taxon>
        <taxon>Modestobacter</taxon>
    </lineage>
</organism>
<dbReference type="Gene3D" id="1.25.40.10">
    <property type="entry name" value="Tetratricopeptide repeat domain"/>
    <property type="match status" value="1"/>
</dbReference>
<reference evidence="3" key="1">
    <citation type="journal article" date="2019" name="Int. J. Syst. Evol. Microbiol.">
        <title>The Global Catalogue of Microorganisms (GCM) 10K type strain sequencing project: providing services to taxonomists for standard genome sequencing and annotation.</title>
        <authorList>
            <consortium name="The Broad Institute Genomics Platform"/>
            <consortium name="The Broad Institute Genome Sequencing Center for Infectious Disease"/>
            <person name="Wu L."/>
            <person name="Ma J."/>
        </authorList>
    </citation>
    <scope>NUCLEOTIDE SEQUENCE [LARGE SCALE GENOMIC DNA]</scope>
    <source>
        <strain evidence="3">CGMCC 4.5581</strain>
    </source>
</reference>
<proteinExistence type="predicted"/>
<evidence type="ECO:0000313" key="2">
    <source>
        <dbReference type="EMBL" id="GGL84939.1"/>
    </source>
</evidence>
<evidence type="ECO:0000313" key="3">
    <source>
        <dbReference type="Proteomes" id="UP000648663"/>
    </source>
</evidence>
<comment type="caution">
    <text evidence="2">The sequence shown here is derived from an EMBL/GenBank/DDBJ whole genome shotgun (WGS) entry which is preliminary data.</text>
</comment>
<dbReference type="Pfam" id="PF14559">
    <property type="entry name" value="TPR_19"/>
    <property type="match status" value="1"/>
</dbReference>
<accession>A0ABQ2GC17</accession>
<dbReference type="SUPFAM" id="SSF48452">
    <property type="entry name" value="TPR-like"/>
    <property type="match status" value="1"/>
</dbReference>
<evidence type="ECO:0000256" key="1">
    <source>
        <dbReference type="SAM" id="MobiDB-lite"/>
    </source>
</evidence>
<sequence>MGSRGVVGARGEVFVREPGAGVGRRVPRVRGPVTEDDIEEIGWAARTPAAHLSAAAWLQAAATDPHPEDEVGPAELYVAASDQLSFAGDTTGALALCRAAVSAGGHVPPDVRVFLHHALLAAGDGEEARTVAEDIRRSRPGDLAVYSFLGESYEVTGDLGQAHRWFTLGLQRALSGSATGGDPSELPRGSEGRMLGVARTRVRRDLEMPPDELDDAFT</sequence>